<reference evidence="3 4" key="1">
    <citation type="journal article" date="2018" name="IMA Fungus">
        <title>IMA Genome-F 9: Draft genome sequence of Annulohypoxylon stygium, Aspergillus mulundensis, Berkeleyomyces basicola (syn. Thielaviopsis basicola), Ceratocystis smalleyi, two Cercospora beticola strains, Coleophoma cylindrospora, Fusarium fracticaudum, Phialophora cf. hyalina, and Morchella septimelata.</title>
        <authorList>
            <person name="Wingfield B.D."/>
            <person name="Bills G.F."/>
            <person name="Dong Y."/>
            <person name="Huang W."/>
            <person name="Nel W.J."/>
            <person name="Swalarsk-Parry B.S."/>
            <person name="Vaghefi N."/>
            <person name="Wilken P.M."/>
            <person name="An Z."/>
            <person name="de Beer Z.W."/>
            <person name="De Vos L."/>
            <person name="Chen L."/>
            <person name="Duong T.A."/>
            <person name="Gao Y."/>
            <person name="Hammerbacher A."/>
            <person name="Kikkert J.R."/>
            <person name="Li Y."/>
            <person name="Li H."/>
            <person name="Li K."/>
            <person name="Li Q."/>
            <person name="Liu X."/>
            <person name="Ma X."/>
            <person name="Naidoo K."/>
            <person name="Pethybridge S.J."/>
            <person name="Sun J."/>
            <person name="Steenkamp E.T."/>
            <person name="van der Nest M.A."/>
            <person name="van Wyk S."/>
            <person name="Wingfield M.J."/>
            <person name="Xiong C."/>
            <person name="Yue Q."/>
            <person name="Zhang X."/>
        </authorList>
    </citation>
    <scope>NUCLEOTIDE SEQUENCE [LARGE SCALE GENOMIC DNA]</scope>
    <source>
        <strain evidence="3 4">BP5796</strain>
    </source>
</reference>
<dbReference type="AlphaFoldDB" id="A0A3D8Q7H5"/>
<dbReference type="Proteomes" id="UP000256328">
    <property type="component" value="Unassembled WGS sequence"/>
</dbReference>
<dbReference type="Pfam" id="PF00656">
    <property type="entry name" value="Peptidase_C14"/>
    <property type="match status" value="1"/>
</dbReference>
<feature type="domain" description="Peptidase C14 caspase" evidence="2">
    <location>
        <begin position="3"/>
        <end position="132"/>
    </location>
</feature>
<comment type="caution">
    <text evidence="3">The sequence shown here is derived from an EMBL/GenBank/DDBJ whole genome shotgun (WGS) entry which is preliminary data.</text>
</comment>
<evidence type="ECO:0000313" key="4">
    <source>
        <dbReference type="Proteomes" id="UP000256328"/>
    </source>
</evidence>
<comment type="similarity">
    <text evidence="1">Belongs to the peptidase C14B family.</text>
</comment>
<dbReference type="OrthoDB" id="3223806at2759"/>
<dbReference type="GO" id="GO:0005737">
    <property type="term" value="C:cytoplasm"/>
    <property type="evidence" value="ECO:0007669"/>
    <property type="project" value="TreeGrafter"/>
</dbReference>
<dbReference type="PANTHER" id="PTHR48104:SF30">
    <property type="entry name" value="METACASPASE-1"/>
    <property type="match status" value="1"/>
</dbReference>
<keyword evidence="4" id="KW-1185">Reference proteome</keyword>
<protein>
    <recommendedName>
        <fullName evidence="2">Peptidase C14 caspase domain-containing protein</fullName>
    </recommendedName>
</protein>
<dbReference type="PANTHER" id="PTHR48104">
    <property type="entry name" value="METACASPASE-4"/>
    <property type="match status" value="1"/>
</dbReference>
<evidence type="ECO:0000259" key="2">
    <source>
        <dbReference type="Pfam" id="PF00656"/>
    </source>
</evidence>
<organism evidence="3 4">
    <name type="scientific">Coleophoma crateriformis</name>
    <dbReference type="NCBI Taxonomy" id="565419"/>
    <lineage>
        <taxon>Eukaryota</taxon>
        <taxon>Fungi</taxon>
        <taxon>Dikarya</taxon>
        <taxon>Ascomycota</taxon>
        <taxon>Pezizomycotina</taxon>
        <taxon>Leotiomycetes</taxon>
        <taxon>Helotiales</taxon>
        <taxon>Dermateaceae</taxon>
        <taxon>Coleophoma</taxon>
    </lineage>
</organism>
<evidence type="ECO:0000313" key="3">
    <source>
        <dbReference type="EMBL" id="RDW57786.1"/>
    </source>
</evidence>
<dbReference type="InterPro" id="IPR050452">
    <property type="entry name" value="Metacaspase"/>
</dbReference>
<dbReference type="Gene3D" id="3.40.50.12660">
    <property type="match status" value="1"/>
</dbReference>
<sequence>MLSLLIGINHYESDGIKDLEGCVNDIEYISTYLQHCLKVPPQSITTLLSPSSNTTPNNMISKTPTLKHIIEALELLIKSAKENESILVHFSGHGTRVPTTHPEFKSNNPLDEALVTMDDTLYTRKLLRDVELDGYLKQMAARKQMYSWYSTAVIREELHD</sequence>
<evidence type="ECO:0000256" key="1">
    <source>
        <dbReference type="ARBA" id="ARBA00009005"/>
    </source>
</evidence>
<dbReference type="GO" id="GO:0004197">
    <property type="term" value="F:cysteine-type endopeptidase activity"/>
    <property type="evidence" value="ECO:0007669"/>
    <property type="project" value="InterPro"/>
</dbReference>
<gene>
    <name evidence="3" type="ORF">BP5796_12587</name>
</gene>
<name>A0A3D8Q7H5_9HELO</name>
<dbReference type="EMBL" id="PDLN01000022">
    <property type="protein sequence ID" value="RDW57786.1"/>
    <property type="molecule type" value="Genomic_DNA"/>
</dbReference>
<dbReference type="GO" id="GO:0006508">
    <property type="term" value="P:proteolysis"/>
    <property type="evidence" value="ECO:0007669"/>
    <property type="project" value="InterPro"/>
</dbReference>
<accession>A0A3D8Q7H5</accession>
<dbReference type="InterPro" id="IPR011600">
    <property type="entry name" value="Pept_C14_caspase"/>
</dbReference>
<proteinExistence type="inferred from homology"/>